<dbReference type="PROSITE" id="PS00557">
    <property type="entry name" value="FMN_HYDROXY_ACID_DH_1"/>
    <property type="match status" value="1"/>
</dbReference>
<dbReference type="CDD" id="cd03332">
    <property type="entry name" value="LMO_FMN"/>
    <property type="match status" value="1"/>
</dbReference>
<dbReference type="Gene3D" id="3.40.50.720">
    <property type="entry name" value="NAD(P)-binding Rossmann-like Domain"/>
    <property type="match status" value="1"/>
</dbReference>
<comment type="caution">
    <text evidence="6">The sequence shown here is derived from an EMBL/GenBank/DDBJ whole genome shotgun (WGS) entry which is preliminary data.</text>
</comment>
<accession>A0A4U0WFL7</accession>
<comment type="cofactor">
    <cofactor evidence="1">
        <name>FMN</name>
        <dbReference type="ChEBI" id="CHEBI:58210"/>
    </cofactor>
</comment>
<dbReference type="InterPro" id="IPR008259">
    <property type="entry name" value="FMN_hydac_DH_AS"/>
</dbReference>
<keyword evidence="2" id="KW-0285">Flavoprotein</keyword>
<keyword evidence="4" id="KW-0560">Oxidoreductase</keyword>
<keyword evidence="7" id="KW-1185">Reference proteome</keyword>
<dbReference type="Pfam" id="PF01070">
    <property type="entry name" value="FMN_dh"/>
    <property type="match status" value="1"/>
</dbReference>
<dbReference type="OrthoDB" id="25826at2759"/>
<dbReference type="GO" id="GO:0010181">
    <property type="term" value="F:FMN binding"/>
    <property type="evidence" value="ECO:0007669"/>
    <property type="project" value="InterPro"/>
</dbReference>
<evidence type="ECO:0000259" key="5">
    <source>
        <dbReference type="PROSITE" id="PS51349"/>
    </source>
</evidence>
<evidence type="ECO:0000256" key="4">
    <source>
        <dbReference type="ARBA" id="ARBA00023002"/>
    </source>
</evidence>
<dbReference type="InterPro" id="IPR037350">
    <property type="entry name" value="LMO_FMN"/>
</dbReference>
<dbReference type="InterPro" id="IPR037396">
    <property type="entry name" value="FMN_HAD"/>
</dbReference>
<reference evidence="6 7" key="1">
    <citation type="submission" date="2017-03" db="EMBL/GenBank/DDBJ databases">
        <title>Genomes of endolithic fungi from Antarctica.</title>
        <authorList>
            <person name="Coleine C."/>
            <person name="Masonjones S."/>
            <person name="Stajich J.E."/>
        </authorList>
    </citation>
    <scope>NUCLEOTIDE SEQUENCE [LARGE SCALE GENOMIC DNA]</scope>
    <source>
        <strain evidence="6 7">CCFEE 5184</strain>
    </source>
</reference>
<dbReference type="GO" id="GO:0004497">
    <property type="term" value="F:monooxygenase activity"/>
    <property type="evidence" value="ECO:0007669"/>
    <property type="project" value="UniProtKB-KW"/>
</dbReference>
<evidence type="ECO:0000256" key="1">
    <source>
        <dbReference type="ARBA" id="ARBA00001917"/>
    </source>
</evidence>
<dbReference type="AlphaFoldDB" id="A0A4U0WFL7"/>
<keyword evidence="3" id="KW-0288">FMN</keyword>
<dbReference type="PANTHER" id="PTHR10578:SF143">
    <property type="entry name" value="FMN-DEPENDENT ALPHA-HYDROXY ACID DEHYDROGENASE PB1A11.03"/>
    <property type="match status" value="1"/>
</dbReference>
<dbReference type="PROSITE" id="PS51349">
    <property type="entry name" value="FMN_HYDROXY_ACID_DH_2"/>
    <property type="match status" value="1"/>
</dbReference>
<dbReference type="SUPFAM" id="SSF51395">
    <property type="entry name" value="FMN-linked oxidoreductases"/>
    <property type="match status" value="1"/>
</dbReference>
<dbReference type="EMBL" id="NAJQ01001193">
    <property type="protein sequence ID" value="TKA61620.1"/>
    <property type="molecule type" value="Genomic_DNA"/>
</dbReference>
<evidence type="ECO:0000256" key="3">
    <source>
        <dbReference type="ARBA" id="ARBA00022643"/>
    </source>
</evidence>
<protein>
    <submittedName>
        <fullName evidence="6">Putative lactate 2-monooxygenase</fullName>
    </submittedName>
</protein>
<sequence length="600" mass="64818">MAGRLHYTAHGFENQLDVNHLAAPLLFHRLQSALLQAASQRSASGSSLSSSSLSRVIILSSGRRRLALPKTADIYTARAIDRKFASQGIRGWERFSRGLGMLARGGVCRTYKSAEQGAATTVWVAVDGRLVETGREGMGVGYLADVGETVLRGEGDRVDGPGYAEYACDEAGAEMLLGWSFSNHVAHRTNNNKAPPIPLQNPVEYEKQIYERGLQFHRPPLTFQTTHWQAQAEARLSANARGYLSGSAGTGETAAKNAAAFSRWSILPKRLVKTSGLPDLSTEVLGTKLPFPIAVAPVGVQKIFNPDGEVASAAAAAREGVPFIMSTASSVSIEDVARANGEDGVRWFQLYWPARRHDDITLSMLGRARKAGFSALFVTLDTYMLGWRPGDMDNGYNPFLRSDAIGVAIGFSDPVFRAQFREQHGVDVEDDEHHAAAEWTSTVFPGVSHGWEDLAFLQQHWDGPIVLKGIQTVEDARRCVECGVQGLVVSNHGGRQVDGGISSLGVLPRIVDAVGDQLDIFFDSGIRAGADIAKALALGARMCLVGRPYIYGLVLGGEDGVSHVLKSLLGDLELTLHLAGIESVGKEHLNRGVLEREDRL</sequence>
<dbReference type="FunFam" id="3.20.20.70:FF:000132">
    <property type="entry name" value="FMN dependent dehydrogenase"/>
    <property type="match status" value="1"/>
</dbReference>
<dbReference type="STRING" id="329884.A0A4U0WFL7"/>
<proteinExistence type="predicted"/>
<feature type="domain" description="FMN hydroxy acid dehydrogenase" evidence="5">
    <location>
        <begin position="217"/>
        <end position="597"/>
    </location>
</feature>
<dbReference type="Proteomes" id="UP000309340">
    <property type="component" value="Unassembled WGS sequence"/>
</dbReference>
<dbReference type="InterPro" id="IPR013785">
    <property type="entry name" value="Aldolase_TIM"/>
</dbReference>
<dbReference type="Gene3D" id="3.20.20.70">
    <property type="entry name" value="Aldolase class I"/>
    <property type="match status" value="1"/>
</dbReference>
<dbReference type="PANTHER" id="PTHR10578">
    <property type="entry name" value="S -2-HYDROXY-ACID OXIDASE-RELATED"/>
    <property type="match status" value="1"/>
</dbReference>
<evidence type="ECO:0000313" key="6">
    <source>
        <dbReference type="EMBL" id="TKA61620.1"/>
    </source>
</evidence>
<name>A0A4U0WFL7_9PEZI</name>
<gene>
    <name evidence="6" type="ORF">B0A55_11299</name>
</gene>
<evidence type="ECO:0000313" key="7">
    <source>
        <dbReference type="Proteomes" id="UP000309340"/>
    </source>
</evidence>
<dbReference type="InterPro" id="IPR000262">
    <property type="entry name" value="FMN-dep_DH"/>
</dbReference>
<keyword evidence="6" id="KW-0503">Monooxygenase</keyword>
<organism evidence="6 7">
    <name type="scientific">Friedmanniomyces simplex</name>
    <dbReference type="NCBI Taxonomy" id="329884"/>
    <lineage>
        <taxon>Eukaryota</taxon>
        <taxon>Fungi</taxon>
        <taxon>Dikarya</taxon>
        <taxon>Ascomycota</taxon>
        <taxon>Pezizomycotina</taxon>
        <taxon>Dothideomycetes</taxon>
        <taxon>Dothideomycetidae</taxon>
        <taxon>Mycosphaerellales</taxon>
        <taxon>Teratosphaeriaceae</taxon>
        <taxon>Friedmanniomyces</taxon>
    </lineage>
</organism>
<evidence type="ECO:0000256" key="2">
    <source>
        <dbReference type="ARBA" id="ARBA00022630"/>
    </source>
</evidence>